<dbReference type="InterPro" id="IPR001077">
    <property type="entry name" value="COMT_C"/>
</dbReference>
<evidence type="ECO:0000259" key="5">
    <source>
        <dbReference type="Pfam" id="PF08100"/>
    </source>
</evidence>
<feature type="domain" description="O-methyltransferase C-terminal" evidence="4">
    <location>
        <begin position="251"/>
        <end position="443"/>
    </location>
</feature>
<reference evidence="6" key="2">
    <citation type="submission" date="2020-04" db="EMBL/GenBank/DDBJ databases">
        <authorList>
            <person name="Santos R.A.C."/>
            <person name="Steenwyk J.L."/>
            <person name="Rivero-Menendez O."/>
            <person name="Mead M.E."/>
            <person name="Silva L.P."/>
            <person name="Bastos R.W."/>
            <person name="Alastruey-Izquierdo A."/>
            <person name="Goldman G.H."/>
            <person name="Rokas A."/>
        </authorList>
    </citation>
    <scope>NUCLEOTIDE SEQUENCE</scope>
    <source>
        <strain evidence="6">CNM-CM6805</strain>
    </source>
</reference>
<dbReference type="GO" id="GO:0046983">
    <property type="term" value="F:protein dimerization activity"/>
    <property type="evidence" value="ECO:0007669"/>
    <property type="project" value="InterPro"/>
</dbReference>
<organism evidence="6 7">
    <name type="scientific">Aspergillus fumigatiaffinis</name>
    <dbReference type="NCBI Taxonomy" id="340414"/>
    <lineage>
        <taxon>Eukaryota</taxon>
        <taxon>Fungi</taxon>
        <taxon>Dikarya</taxon>
        <taxon>Ascomycota</taxon>
        <taxon>Pezizomycotina</taxon>
        <taxon>Eurotiomycetes</taxon>
        <taxon>Eurotiomycetidae</taxon>
        <taxon>Eurotiales</taxon>
        <taxon>Aspergillaceae</taxon>
        <taxon>Aspergillus</taxon>
        <taxon>Aspergillus subgen. Fumigati</taxon>
    </lineage>
</organism>
<evidence type="ECO:0008006" key="8">
    <source>
        <dbReference type="Google" id="ProtNLM"/>
    </source>
</evidence>
<keyword evidence="1" id="KW-0489">Methyltransferase</keyword>
<dbReference type="GO" id="GO:0032259">
    <property type="term" value="P:methylation"/>
    <property type="evidence" value="ECO:0007669"/>
    <property type="project" value="UniProtKB-KW"/>
</dbReference>
<dbReference type="EMBL" id="JAAAPX010000151">
    <property type="protein sequence ID" value="KAF4228488.1"/>
    <property type="molecule type" value="Genomic_DNA"/>
</dbReference>
<dbReference type="InterPro" id="IPR012967">
    <property type="entry name" value="COMT_dimerisation"/>
</dbReference>
<dbReference type="InterPro" id="IPR036388">
    <property type="entry name" value="WH-like_DNA-bd_sf"/>
</dbReference>
<evidence type="ECO:0000313" key="6">
    <source>
        <dbReference type="EMBL" id="KAF4228488.1"/>
    </source>
</evidence>
<dbReference type="PANTHER" id="PTHR43712">
    <property type="entry name" value="PUTATIVE (AFU_ORTHOLOGUE AFUA_4G14580)-RELATED"/>
    <property type="match status" value="1"/>
</dbReference>
<proteinExistence type="predicted"/>
<accession>A0A8H4M3Z0</accession>
<dbReference type="InterPro" id="IPR036390">
    <property type="entry name" value="WH_DNA-bd_sf"/>
</dbReference>
<name>A0A8H4M3Z0_9EURO</name>
<dbReference type="AlphaFoldDB" id="A0A8H4M3Z0"/>
<evidence type="ECO:0000256" key="1">
    <source>
        <dbReference type="ARBA" id="ARBA00022603"/>
    </source>
</evidence>
<evidence type="ECO:0000259" key="4">
    <source>
        <dbReference type="Pfam" id="PF00891"/>
    </source>
</evidence>
<dbReference type="InterPro" id="IPR016461">
    <property type="entry name" value="COMT-like"/>
</dbReference>
<dbReference type="GO" id="GO:0008171">
    <property type="term" value="F:O-methyltransferase activity"/>
    <property type="evidence" value="ECO:0007669"/>
    <property type="project" value="InterPro"/>
</dbReference>
<dbReference type="Gene3D" id="1.10.10.10">
    <property type="entry name" value="Winged helix-like DNA-binding domain superfamily/Winged helix DNA-binding domain"/>
    <property type="match status" value="1"/>
</dbReference>
<dbReference type="Pfam" id="PF08100">
    <property type="entry name" value="Dimerisation"/>
    <property type="match status" value="1"/>
</dbReference>
<keyword evidence="3" id="KW-0949">S-adenosyl-L-methionine</keyword>
<dbReference type="PROSITE" id="PS51683">
    <property type="entry name" value="SAM_OMT_II"/>
    <property type="match status" value="1"/>
</dbReference>
<dbReference type="InterPro" id="IPR029063">
    <property type="entry name" value="SAM-dependent_MTases_sf"/>
</dbReference>
<dbReference type="PANTHER" id="PTHR43712:SF2">
    <property type="entry name" value="O-METHYLTRANSFERASE CICE"/>
    <property type="match status" value="1"/>
</dbReference>
<dbReference type="Pfam" id="PF00891">
    <property type="entry name" value="Methyltransf_2"/>
    <property type="match status" value="1"/>
</dbReference>
<evidence type="ECO:0000256" key="3">
    <source>
        <dbReference type="ARBA" id="ARBA00022691"/>
    </source>
</evidence>
<dbReference type="SUPFAM" id="SSF53335">
    <property type="entry name" value="S-adenosyl-L-methionine-dependent methyltransferases"/>
    <property type="match status" value="1"/>
</dbReference>
<dbReference type="Proteomes" id="UP000653565">
    <property type="component" value="Unassembled WGS sequence"/>
</dbReference>
<dbReference type="Gene3D" id="3.40.50.150">
    <property type="entry name" value="Vaccinia Virus protein VP39"/>
    <property type="match status" value="1"/>
</dbReference>
<dbReference type="SUPFAM" id="SSF46785">
    <property type="entry name" value="Winged helix' DNA-binding domain"/>
    <property type="match status" value="1"/>
</dbReference>
<protein>
    <recommendedName>
        <fullName evidence="8">O-methyltransferase</fullName>
    </recommendedName>
</protein>
<evidence type="ECO:0000313" key="7">
    <source>
        <dbReference type="Proteomes" id="UP000653565"/>
    </source>
</evidence>
<keyword evidence="7" id="KW-1185">Reference proteome</keyword>
<gene>
    <name evidence="6" type="ORF">CNMCM6805_002143</name>
</gene>
<comment type="caution">
    <text evidence="6">The sequence shown here is derived from an EMBL/GenBank/DDBJ whole genome shotgun (WGS) entry which is preliminary data.</text>
</comment>
<dbReference type="GO" id="GO:0044550">
    <property type="term" value="P:secondary metabolite biosynthetic process"/>
    <property type="evidence" value="ECO:0007669"/>
    <property type="project" value="UniProtKB-ARBA"/>
</dbReference>
<keyword evidence="2" id="KW-0808">Transferase</keyword>
<feature type="domain" description="O-methyltransferase dimerisation" evidence="5">
    <location>
        <begin position="77"/>
        <end position="153"/>
    </location>
</feature>
<sequence length="575" mass="64477">MDDRSRPATDSLDIKRLVQVGDLIQKSIATIVDQHLKSPKATDDSIPPWSTYEAQRNIISATGVLIELVSDPSMRLMEYSGQYWESRALAIAVAKRIPDLLNPKPLPLQELSAITGIESRKLGRVLRCLCSSHIFSEPETEMFANNRISSVLVGNDPLRAYILMFHADLFSCALHLPSTLFDKEWSFSYDAKKTAFQRALCTEKSRWDWLQESPSDDVKNPKARIHNYPGIPGHDTLPVDENAGGHRPELALFSMAMFGGGRVTTRAHLEDYPWQELGRKTIVDVGGGVGGFMIQLSKRYPLLKFIIQDCAENMKLAEHQVWPKECPEALSEGRVKFMEHDFFTCNPVHGADIYWLRYILHDWDDESCVNILSNIRKSMTSESRILICEQVMGTTTRDPAISTESCLPPNYGVHKRYSHQRDLDLMAIANGIERTPAEFSALFLQYEVLLQEAQRPAHSHCVPDIPSDRICCLSPALDRDLQIPCIGKGLMMQGNLYHSQQRIAAESGIFAHTVTTKEPAMVVQLIPDSLMMADKSPVAQRQPGEIHDYKPNRTCRSYSDASTCSAPSASTQTGT</sequence>
<reference evidence="6" key="1">
    <citation type="journal article" date="2020" name="bioRxiv">
        <title>Genomic and phenotypic heterogeneity of clinical isolates of the human pathogens Aspergillus fumigatus, Aspergillus lentulus and Aspergillus fumigatiaffinis.</title>
        <authorList>
            <person name="dos Santos R.A.C."/>
            <person name="Steenwyk J.L."/>
            <person name="Rivero-Menendez O."/>
            <person name="Mead M.E."/>
            <person name="Silva L.P."/>
            <person name="Bastos R.W."/>
            <person name="Alastruey-Izquierdo A."/>
            <person name="Goldman G.H."/>
            <person name="Rokas A."/>
        </authorList>
    </citation>
    <scope>NUCLEOTIDE SEQUENCE</scope>
    <source>
        <strain evidence="6">CNM-CM6805</strain>
    </source>
</reference>
<evidence type="ECO:0000256" key="2">
    <source>
        <dbReference type="ARBA" id="ARBA00022679"/>
    </source>
</evidence>